<keyword evidence="2" id="KW-0378">Hydrolase</keyword>
<evidence type="ECO:0000256" key="2">
    <source>
        <dbReference type="ARBA" id="ARBA00022801"/>
    </source>
</evidence>
<organism evidence="5 6">
    <name type="scientific">Marinobacterium aestuarii</name>
    <dbReference type="NCBI Taxonomy" id="1821621"/>
    <lineage>
        <taxon>Bacteria</taxon>
        <taxon>Pseudomonadati</taxon>
        <taxon>Pseudomonadota</taxon>
        <taxon>Gammaproteobacteria</taxon>
        <taxon>Oceanospirillales</taxon>
        <taxon>Oceanospirillaceae</taxon>
        <taxon>Marinobacterium</taxon>
    </lineage>
</organism>
<evidence type="ECO:0000256" key="1">
    <source>
        <dbReference type="ARBA" id="ARBA00022723"/>
    </source>
</evidence>
<protein>
    <recommendedName>
        <fullName evidence="4">Sulfatase N-terminal domain-containing protein</fullName>
    </recommendedName>
</protein>
<dbReference type="KEGG" id="mars:A8C75_13480"/>
<evidence type="ECO:0000313" key="6">
    <source>
        <dbReference type="Proteomes" id="UP000078070"/>
    </source>
</evidence>
<dbReference type="InterPro" id="IPR017850">
    <property type="entry name" value="Alkaline_phosphatase_core_sf"/>
</dbReference>
<dbReference type="Gene3D" id="3.40.720.10">
    <property type="entry name" value="Alkaline Phosphatase, subunit A"/>
    <property type="match status" value="1"/>
</dbReference>
<dbReference type="InterPro" id="IPR000917">
    <property type="entry name" value="Sulfatase_N"/>
</dbReference>
<dbReference type="PANTHER" id="PTHR45953:SF1">
    <property type="entry name" value="IDURONATE 2-SULFATASE"/>
    <property type="match status" value="1"/>
</dbReference>
<dbReference type="GO" id="GO:0005737">
    <property type="term" value="C:cytoplasm"/>
    <property type="evidence" value="ECO:0007669"/>
    <property type="project" value="TreeGrafter"/>
</dbReference>
<dbReference type="GO" id="GO:0046872">
    <property type="term" value="F:metal ion binding"/>
    <property type="evidence" value="ECO:0007669"/>
    <property type="project" value="UniProtKB-KW"/>
</dbReference>
<evidence type="ECO:0000313" key="5">
    <source>
        <dbReference type="EMBL" id="ANG63380.1"/>
    </source>
</evidence>
<evidence type="ECO:0000259" key="4">
    <source>
        <dbReference type="Pfam" id="PF00884"/>
    </source>
</evidence>
<dbReference type="SUPFAM" id="SSF53649">
    <property type="entry name" value="Alkaline phosphatase-like"/>
    <property type="match status" value="1"/>
</dbReference>
<dbReference type="AlphaFoldDB" id="A0A1A9F058"/>
<evidence type="ECO:0000256" key="3">
    <source>
        <dbReference type="SAM" id="MobiDB-lite"/>
    </source>
</evidence>
<dbReference type="Proteomes" id="UP000078070">
    <property type="component" value="Chromosome"/>
</dbReference>
<reference evidence="5 6" key="2">
    <citation type="journal article" date="2018" name="Int. J. Syst. Evol. Microbiol.">
        <title>Marinobacterium aestuarii sp. nov., a benzene-degrading marine bacterium isolated from estuary sediment.</title>
        <authorList>
            <person name="Bae S.S."/>
            <person name="Jung J."/>
            <person name="Chung D."/>
            <person name="Baek K."/>
        </authorList>
    </citation>
    <scope>NUCLEOTIDE SEQUENCE [LARGE SCALE GENOMIC DNA]</scope>
    <source>
        <strain evidence="5 6">ST58-10</strain>
    </source>
</reference>
<dbReference type="PANTHER" id="PTHR45953">
    <property type="entry name" value="IDURONATE 2-SULFATASE"/>
    <property type="match status" value="1"/>
</dbReference>
<keyword evidence="1" id="KW-0479">Metal-binding</keyword>
<accession>A0A1A9F058</accession>
<gene>
    <name evidence="5" type="ORF">A8C75_13480</name>
</gene>
<dbReference type="EMBL" id="CP015839">
    <property type="protein sequence ID" value="ANG63380.1"/>
    <property type="molecule type" value="Genomic_DNA"/>
</dbReference>
<dbReference type="Pfam" id="PF00884">
    <property type="entry name" value="Sulfatase"/>
    <property type="match status" value="1"/>
</dbReference>
<keyword evidence="6" id="KW-1185">Reference proteome</keyword>
<proteinExistence type="predicted"/>
<dbReference type="OrthoDB" id="9803751at2"/>
<dbReference type="STRING" id="1821621.A8C75_13480"/>
<feature type="region of interest" description="Disordered" evidence="3">
    <location>
        <begin position="118"/>
        <end position="139"/>
    </location>
</feature>
<dbReference type="GO" id="GO:0008484">
    <property type="term" value="F:sulfuric ester hydrolase activity"/>
    <property type="evidence" value="ECO:0007669"/>
    <property type="project" value="TreeGrafter"/>
</dbReference>
<name>A0A1A9F058_9GAMM</name>
<dbReference type="RefSeq" id="WP_067383263.1">
    <property type="nucleotide sequence ID" value="NZ_CP015839.1"/>
</dbReference>
<reference evidence="6" key="1">
    <citation type="submission" date="2016-05" db="EMBL/GenBank/DDBJ databases">
        <authorList>
            <person name="Baek K."/>
            <person name="Yang S.-J."/>
        </authorList>
    </citation>
    <scope>NUCLEOTIDE SEQUENCE [LARGE SCALE GENOMIC DNA]</scope>
    <source>
        <strain evidence="6">ST58-10</strain>
    </source>
</reference>
<sequence length="527" mass="59836">MADQPNYLFIITDQHRADHLGCYGNTIVKTPNIDALAAGGTRFDRFYVANPICMCNRASILTGRMPSLHGVRHNGIPLSTDATTFVDLLRDAGYKTALIGKSHIQNMTGLPASIGYSADEGMSEPSKSLQEASKRLRKGDAYDQELSKRWREDPQHRVNAPFYGFDEVLIANDHADRVTGDYEVWLQQQCPEADSLRGPENALPDERYNAPQAWRTRVPEELYPTSYIALKTQEYIEEHAQSGETAPFFLTMSFPDPHHPFTPPGKYWDLYDPDQIPLPESFGKGDIPPLESLRQALQEGKNHRNSQDPFMVTEREAREITALTYGSISMIDDAIGRVMETLKASGLADNTIVCFTSDHGDYMGDHGLMLKLLMHYQGLIRVPFIWHDPTQNQPPMTDARLCSSIDIAPSILRRSGIQPFNGIQGMDILSTTQPERDGLLIEEDSQRVMVGFDKPQRVRTYLTQRWRLSLRHGESWSELYDLENDPHELCNLWDNPDYQTTRAQLIEDMMRESIAMQDRSPLPSYRA</sequence>
<feature type="domain" description="Sulfatase N-terminal" evidence="4">
    <location>
        <begin position="5"/>
        <end position="416"/>
    </location>
</feature>